<organism evidence="1 2">
    <name type="scientific">Romanomermis culicivorax</name>
    <name type="common">Nematode worm</name>
    <dbReference type="NCBI Taxonomy" id="13658"/>
    <lineage>
        <taxon>Eukaryota</taxon>
        <taxon>Metazoa</taxon>
        <taxon>Ecdysozoa</taxon>
        <taxon>Nematoda</taxon>
        <taxon>Enoplea</taxon>
        <taxon>Dorylaimia</taxon>
        <taxon>Mermithida</taxon>
        <taxon>Mermithoidea</taxon>
        <taxon>Mermithidae</taxon>
        <taxon>Romanomermis</taxon>
    </lineage>
</organism>
<accession>A0A915IWM7</accession>
<evidence type="ECO:0000313" key="1">
    <source>
        <dbReference type="Proteomes" id="UP000887565"/>
    </source>
</evidence>
<dbReference type="Proteomes" id="UP000887565">
    <property type="component" value="Unplaced"/>
</dbReference>
<sequence>MQNSIKLRPNQLVAVTKHTLESVAVPKPDSDIRISIATSDRDLTNHKPAALDKCLLHHTDKQKLEFALNKMTEKMCITIIQKAKALICKKPNLLAALMALFIDQLPHLEKGGNGAV</sequence>
<dbReference type="AlphaFoldDB" id="A0A915IWM7"/>
<reference evidence="2" key="1">
    <citation type="submission" date="2022-11" db="UniProtKB">
        <authorList>
            <consortium name="WormBaseParasite"/>
        </authorList>
    </citation>
    <scope>IDENTIFICATION</scope>
</reference>
<protein>
    <submittedName>
        <fullName evidence="2">Uncharacterized protein</fullName>
    </submittedName>
</protein>
<dbReference type="WBParaSite" id="nRc.2.0.1.t18484-RA">
    <property type="protein sequence ID" value="nRc.2.0.1.t18484-RA"/>
    <property type="gene ID" value="nRc.2.0.1.g18484"/>
</dbReference>
<proteinExistence type="predicted"/>
<evidence type="ECO:0000313" key="2">
    <source>
        <dbReference type="WBParaSite" id="nRc.2.0.1.t18484-RA"/>
    </source>
</evidence>
<name>A0A915IWM7_ROMCU</name>
<keyword evidence="1" id="KW-1185">Reference proteome</keyword>